<evidence type="ECO:0000256" key="3">
    <source>
        <dbReference type="ARBA" id="ARBA00022989"/>
    </source>
</evidence>
<name>A0A2A6CJN8_PRIPA</name>
<accession>A0A8R1YP68</accession>
<dbReference type="OrthoDB" id="5820127at2759"/>
<keyword evidence="4" id="KW-0472">Membrane</keyword>
<dbReference type="EnsemblMetazoa" id="PPA31276.1">
    <property type="protein sequence ID" value="PPA31276.1"/>
    <property type="gene ID" value="WBGene00204141"/>
</dbReference>
<dbReference type="Gene3D" id="1.20.1070.10">
    <property type="entry name" value="Rhodopsin 7-helix transmembrane proteins"/>
    <property type="match status" value="1"/>
</dbReference>
<evidence type="ECO:0000313" key="6">
    <source>
        <dbReference type="Proteomes" id="UP000005239"/>
    </source>
</evidence>
<dbReference type="SUPFAM" id="SSF81321">
    <property type="entry name" value="Family A G protein-coupled receptor-like"/>
    <property type="match status" value="1"/>
</dbReference>
<evidence type="ECO:0000256" key="1">
    <source>
        <dbReference type="ARBA" id="ARBA00004370"/>
    </source>
</evidence>
<dbReference type="AlphaFoldDB" id="A0A2A6CJN8"/>
<dbReference type="InterPro" id="IPR019424">
    <property type="entry name" value="7TM_GPCR_Srsx"/>
</dbReference>
<sequence length="489" mass="54673">MLHLTPTEWIVARVFYSLLAIISIIGAISNFTLLYVTIRSKSLRSTCHLLIGLCALLDGLHQIGQLVQFPVLFSAGFIDSLVCSVIQLLPEIGAMGGCACALCIGIERLTAVLFMNHYRRLSGSLLTIHLLLVSGFGGYAVYLMTAYYQRMQLICAIPAPFHGAAAALWGRTLGALILSTIAVYCTVAAIISKRAEVSSATRKSFRSIFFVMTSDVSGWAITIGLLHVSAAIDITDEIRFIWRYGCGLFVNAGIAAKALIYYSTSSEYRQAFRDAFRRNSRLQKPLKASTFVSNTVEINAFEAVEFILMFYSSWTLLVYASVIRAMIHERKQANIVFYAIYMAGSVADVISLINVVLTYCSLTHFLQLRILRTQIALRFSIRTEDTMQSVSFLIQFLINLAIVICYVAILLGVRSNTKRRESLCHLKTHSRNDNGLHSITLIICTVEILTLVLHIVIIKFYIMTVASFFQVFRRISIFFSTRLQISFTL</sequence>
<evidence type="ECO:0000256" key="2">
    <source>
        <dbReference type="ARBA" id="ARBA00022692"/>
    </source>
</evidence>
<dbReference type="GO" id="GO:0016020">
    <property type="term" value="C:membrane"/>
    <property type="evidence" value="ECO:0007669"/>
    <property type="project" value="UniProtKB-SubCell"/>
</dbReference>
<evidence type="ECO:0000256" key="4">
    <source>
        <dbReference type="ARBA" id="ARBA00023136"/>
    </source>
</evidence>
<organism evidence="5 6">
    <name type="scientific">Pristionchus pacificus</name>
    <name type="common">Parasitic nematode worm</name>
    <dbReference type="NCBI Taxonomy" id="54126"/>
    <lineage>
        <taxon>Eukaryota</taxon>
        <taxon>Metazoa</taxon>
        <taxon>Ecdysozoa</taxon>
        <taxon>Nematoda</taxon>
        <taxon>Chromadorea</taxon>
        <taxon>Rhabditida</taxon>
        <taxon>Rhabditina</taxon>
        <taxon>Diplogasteromorpha</taxon>
        <taxon>Diplogasteroidea</taxon>
        <taxon>Neodiplogasteridae</taxon>
        <taxon>Pristionchus</taxon>
    </lineage>
</organism>
<dbReference type="PANTHER" id="PTHR23360:SF5">
    <property type="entry name" value="G-PROTEIN COUPLED RECEPTORS FAMILY 1 PROFILE DOMAIN-CONTAINING PROTEIN"/>
    <property type="match status" value="1"/>
</dbReference>
<accession>A0A2A6CJN8</accession>
<protein>
    <submittedName>
        <fullName evidence="5">G protein-coupled receptor</fullName>
    </submittedName>
</protein>
<gene>
    <name evidence="5" type="primary">WBGene00204141</name>
</gene>
<dbReference type="Proteomes" id="UP000005239">
    <property type="component" value="Unassembled WGS sequence"/>
</dbReference>
<reference evidence="5" key="2">
    <citation type="submission" date="2022-06" db="UniProtKB">
        <authorList>
            <consortium name="EnsemblMetazoa"/>
        </authorList>
    </citation>
    <scope>IDENTIFICATION</scope>
    <source>
        <strain evidence="5">PS312</strain>
    </source>
</reference>
<dbReference type="Pfam" id="PF10320">
    <property type="entry name" value="7TM_GPCR_Srsx"/>
    <property type="match status" value="1"/>
</dbReference>
<dbReference type="InterPro" id="IPR000276">
    <property type="entry name" value="GPCR_Rhodpsn"/>
</dbReference>
<keyword evidence="3" id="KW-1133">Transmembrane helix</keyword>
<dbReference type="InterPro" id="IPR047130">
    <property type="entry name" value="7TM_GPCR_Srsx_nematod"/>
</dbReference>
<dbReference type="PANTHER" id="PTHR23360">
    <property type="entry name" value="G-PROTEIN COUPLED RECEPTORS FAMILY 1 PROFILE DOMAIN-CONTAINING PROTEIN-RELATED"/>
    <property type="match status" value="1"/>
</dbReference>
<reference evidence="6" key="1">
    <citation type="journal article" date="2008" name="Nat. Genet.">
        <title>The Pristionchus pacificus genome provides a unique perspective on nematode lifestyle and parasitism.</title>
        <authorList>
            <person name="Dieterich C."/>
            <person name="Clifton S.W."/>
            <person name="Schuster L.N."/>
            <person name="Chinwalla A."/>
            <person name="Delehaunty K."/>
            <person name="Dinkelacker I."/>
            <person name="Fulton L."/>
            <person name="Fulton R."/>
            <person name="Godfrey J."/>
            <person name="Minx P."/>
            <person name="Mitreva M."/>
            <person name="Roeseler W."/>
            <person name="Tian H."/>
            <person name="Witte H."/>
            <person name="Yang S.P."/>
            <person name="Wilson R.K."/>
            <person name="Sommer R.J."/>
        </authorList>
    </citation>
    <scope>NUCLEOTIDE SEQUENCE [LARGE SCALE GENOMIC DNA]</scope>
    <source>
        <strain evidence="6">PS312</strain>
    </source>
</reference>
<dbReference type="SMART" id="SM01381">
    <property type="entry name" value="7TM_GPCR_Srsx"/>
    <property type="match status" value="1"/>
</dbReference>
<dbReference type="GO" id="GO:0004930">
    <property type="term" value="F:G protein-coupled receptor activity"/>
    <property type="evidence" value="ECO:0007669"/>
    <property type="project" value="InterPro"/>
</dbReference>
<keyword evidence="6" id="KW-1185">Reference proteome</keyword>
<keyword evidence="2" id="KW-0812">Transmembrane</keyword>
<comment type="subcellular location">
    <subcellularLocation>
        <location evidence="1">Membrane</location>
    </subcellularLocation>
</comment>
<proteinExistence type="predicted"/>
<evidence type="ECO:0000313" key="5">
    <source>
        <dbReference type="EnsemblMetazoa" id="PPA31276.1"/>
    </source>
</evidence>